<name>A0A2N9ISZ1_FAGSY</name>
<dbReference type="SUPFAM" id="SSF56672">
    <property type="entry name" value="DNA/RNA polymerases"/>
    <property type="match status" value="1"/>
</dbReference>
<dbReference type="Pfam" id="PF14244">
    <property type="entry name" value="Retrotran_gag_3"/>
    <property type="match status" value="1"/>
</dbReference>
<organism evidence="2">
    <name type="scientific">Fagus sylvatica</name>
    <name type="common">Beechnut</name>
    <dbReference type="NCBI Taxonomy" id="28930"/>
    <lineage>
        <taxon>Eukaryota</taxon>
        <taxon>Viridiplantae</taxon>
        <taxon>Streptophyta</taxon>
        <taxon>Embryophyta</taxon>
        <taxon>Tracheophyta</taxon>
        <taxon>Spermatophyta</taxon>
        <taxon>Magnoliopsida</taxon>
        <taxon>eudicotyledons</taxon>
        <taxon>Gunneridae</taxon>
        <taxon>Pentapetalae</taxon>
        <taxon>rosids</taxon>
        <taxon>fabids</taxon>
        <taxon>Fagales</taxon>
        <taxon>Fagaceae</taxon>
        <taxon>Fagus</taxon>
    </lineage>
</organism>
<evidence type="ECO:0000313" key="2">
    <source>
        <dbReference type="EMBL" id="SPD28577.1"/>
    </source>
</evidence>
<feature type="domain" description="Retrotransposon Copia-like N-terminal" evidence="1">
    <location>
        <begin position="35"/>
        <end position="78"/>
    </location>
</feature>
<reference evidence="2" key="1">
    <citation type="submission" date="2018-02" db="EMBL/GenBank/DDBJ databases">
        <authorList>
            <person name="Cohen D.B."/>
            <person name="Kent A.D."/>
        </authorList>
    </citation>
    <scope>NUCLEOTIDE SEQUENCE</scope>
</reference>
<protein>
    <recommendedName>
        <fullName evidence="1">Retrotransposon Copia-like N-terminal domain-containing protein</fullName>
    </recommendedName>
</protein>
<gene>
    <name evidence="2" type="ORF">FSB_LOCUS56459</name>
</gene>
<accession>A0A2N9ISZ1</accession>
<dbReference type="PANTHER" id="PTHR11439:SF498">
    <property type="entry name" value="DNAK FAMILY PROTEIN"/>
    <property type="match status" value="1"/>
</dbReference>
<dbReference type="CDD" id="cd09272">
    <property type="entry name" value="RNase_HI_RT_Ty1"/>
    <property type="match status" value="1"/>
</dbReference>
<dbReference type="InterPro" id="IPR029472">
    <property type="entry name" value="Copia-like_N"/>
</dbReference>
<dbReference type="EMBL" id="OIVN01006237">
    <property type="protein sequence ID" value="SPD28577.1"/>
    <property type="molecule type" value="Genomic_DNA"/>
</dbReference>
<dbReference type="PANTHER" id="PTHR11439">
    <property type="entry name" value="GAG-POL-RELATED RETROTRANSPOSON"/>
    <property type="match status" value="1"/>
</dbReference>
<sequence length="689" mass="76927">MASTKASSSSSSVPTQNSLISIENSRSPYYLNNGDNPGIRIVPEALTRDNYQSWRRSMTTALSAKNKLGFVNGSIPQPTDEYDPLYSDWQRCNDLVLSLITNCLSRGIHATVLYVYTANEVWDDLQHRGQILLMEPLPSIKKVFSLVQNDEQQRGVGLLPFPIGMPTVESIALVFRMDNSMPQTYPYEGINQTIPYPNTFSNTGSTLSNTGLTYPNVGSNALLSRFDNNRSSQYPRKDRPICSHCGLKGHTADKCYKLHGYPPGFRGKNRNGASANQVSGSMSTGCNSHDNPQNLSILTTQLLKLLNAQNGIPMYLSSFSKPTLEHSVFSCKVFDKFAISHTEWVIDTGPHALEDDCQSHLVSTWSLTTLPPGKHPIGCKWVYKVKLKVDGSLERYKAKLVAKGLQGSGLLSSHPPFLSKALFNKNLTIPYSQELKFKLKDLGNLKYFLGLEVARSNKGISLCQRKYALDILLDSDMLVTRPDISYSVQKLSQFMAKPSNTHLAAEYRVLKYIKGTSGQGLFFPSTTNLQLKAFSDSDWAGCPDTRRLVTGYCVFLGDSLVSWWSKKQHTVSRSSAEAKYRAMALVVCELMWMIPLLKDFKVEHSRESLLFCDSKAAIHIAANPVYHERTKNIELDCHLVREKIQDGLVRTLHVTSQNQLANIMTKALGFVQYHSLLCKMGINNIYAPS</sequence>
<dbReference type="AlphaFoldDB" id="A0A2N9ISZ1"/>
<dbReference type="InterPro" id="IPR043502">
    <property type="entry name" value="DNA/RNA_pol_sf"/>
</dbReference>
<evidence type="ECO:0000259" key="1">
    <source>
        <dbReference type="Pfam" id="PF14244"/>
    </source>
</evidence>
<proteinExistence type="predicted"/>